<feature type="short sequence motif" description="GXGXXG" evidence="4">
    <location>
        <begin position="20"/>
        <end position="25"/>
    </location>
</feature>
<protein>
    <submittedName>
        <fullName evidence="6">Patatin</fullName>
    </submittedName>
</protein>
<dbReference type="GO" id="GO:0016042">
    <property type="term" value="P:lipid catabolic process"/>
    <property type="evidence" value="ECO:0007669"/>
    <property type="project" value="UniProtKB-UniRule"/>
</dbReference>
<keyword evidence="2 4" id="KW-0442">Lipid degradation</keyword>
<accession>H5SIT6</accession>
<dbReference type="GO" id="GO:0016787">
    <property type="term" value="F:hydrolase activity"/>
    <property type="evidence" value="ECO:0007669"/>
    <property type="project" value="UniProtKB-UniRule"/>
</dbReference>
<dbReference type="Pfam" id="PF01734">
    <property type="entry name" value="Patatin"/>
    <property type="match status" value="1"/>
</dbReference>
<evidence type="ECO:0000313" key="6">
    <source>
        <dbReference type="EMBL" id="BAL56072.1"/>
    </source>
</evidence>
<evidence type="ECO:0000256" key="2">
    <source>
        <dbReference type="ARBA" id="ARBA00022963"/>
    </source>
</evidence>
<feature type="short sequence motif" description="DGA/G" evidence="4">
    <location>
        <begin position="162"/>
        <end position="164"/>
    </location>
</feature>
<dbReference type="PROSITE" id="PS51635">
    <property type="entry name" value="PNPLA"/>
    <property type="match status" value="1"/>
</dbReference>
<keyword evidence="1 4" id="KW-0378">Hydrolase</keyword>
<dbReference type="InterPro" id="IPR016035">
    <property type="entry name" value="Acyl_Trfase/lysoPLipase"/>
</dbReference>
<dbReference type="Gene3D" id="3.40.1090.10">
    <property type="entry name" value="Cytosolic phospholipase A2 catalytic domain"/>
    <property type="match status" value="1"/>
</dbReference>
<dbReference type="SUPFAM" id="SSF52151">
    <property type="entry name" value="FabD/lysophospholipase-like"/>
    <property type="match status" value="1"/>
</dbReference>
<evidence type="ECO:0000259" key="5">
    <source>
        <dbReference type="PROSITE" id="PS51635"/>
    </source>
</evidence>
<keyword evidence="3 4" id="KW-0443">Lipid metabolism</keyword>
<reference evidence="6" key="2">
    <citation type="journal article" date="2012" name="PLoS ONE">
        <title>A Deeply Branching Thermophilic Bacterium with an Ancient Acetyl-CoA Pathway Dominates a Subsurface Ecosystem.</title>
        <authorList>
            <person name="Takami H."/>
            <person name="Noguchi H."/>
            <person name="Takaki Y."/>
            <person name="Uchiyama I."/>
            <person name="Toyoda A."/>
            <person name="Nishi S."/>
            <person name="Chee G.-J."/>
            <person name="Arai W."/>
            <person name="Nunoura T."/>
            <person name="Itoh T."/>
            <person name="Hattori M."/>
            <person name="Takai K."/>
        </authorList>
    </citation>
    <scope>NUCLEOTIDE SEQUENCE</scope>
</reference>
<dbReference type="CDD" id="cd07205">
    <property type="entry name" value="Pat_PNPLA6_PNPLA7_NTE1_like"/>
    <property type="match status" value="1"/>
</dbReference>
<feature type="active site" description="Nucleophile" evidence="4">
    <location>
        <position position="49"/>
    </location>
</feature>
<dbReference type="PANTHER" id="PTHR14226">
    <property type="entry name" value="NEUROPATHY TARGET ESTERASE/SWISS CHEESE D.MELANOGASTER"/>
    <property type="match status" value="1"/>
</dbReference>
<feature type="short sequence motif" description="GXSXG" evidence="4">
    <location>
        <begin position="47"/>
        <end position="51"/>
    </location>
</feature>
<dbReference type="InterPro" id="IPR002641">
    <property type="entry name" value="PNPLA_dom"/>
</dbReference>
<organism evidence="6">
    <name type="scientific">uncultured Acidobacteriota bacterium</name>
    <dbReference type="NCBI Taxonomy" id="171953"/>
    <lineage>
        <taxon>Bacteria</taxon>
        <taxon>Pseudomonadati</taxon>
        <taxon>Acidobacteriota</taxon>
        <taxon>environmental samples</taxon>
    </lineage>
</organism>
<proteinExistence type="predicted"/>
<evidence type="ECO:0000256" key="3">
    <source>
        <dbReference type="ARBA" id="ARBA00023098"/>
    </source>
</evidence>
<feature type="active site" description="Proton acceptor" evidence="4">
    <location>
        <position position="162"/>
    </location>
</feature>
<sequence>MEKTKRQSRRRPKIGVVLGGGGAKGLAHIGVLKVLEEAEIPIDGIVGTSVGAFIGGAYASGVPIPQMIEMARRIRWSDLGRLRPSRLGLRDGRRMEDFIRAHFPVTRFEELRIPLAVVATDIATGQMRVFTTGDLAFAIRASCAIPGYFTPALDEEGRMLVDGAIVANLPTLVAVTLGAERVIAVDVNAYPIMETPPRNAFQIYTQALAILSFTAQSYMAEHADVLISPDVASFSWDELERADELIRAGEEAARKRLPDCRALLSRREGFFRRLRQALLIARHRAVPLRR</sequence>
<evidence type="ECO:0000256" key="1">
    <source>
        <dbReference type="ARBA" id="ARBA00022801"/>
    </source>
</evidence>
<dbReference type="EMBL" id="AP011737">
    <property type="protein sequence ID" value="BAL56072.1"/>
    <property type="molecule type" value="Genomic_DNA"/>
</dbReference>
<evidence type="ECO:0000256" key="4">
    <source>
        <dbReference type="PROSITE-ProRule" id="PRU01161"/>
    </source>
</evidence>
<dbReference type="InterPro" id="IPR050301">
    <property type="entry name" value="NTE"/>
</dbReference>
<feature type="domain" description="PNPLA" evidence="5">
    <location>
        <begin position="16"/>
        <end position="175"/>
    </location>
</feature>
<reference evidence="6" key="1">
    <citation type="journal article" date="2005" name="Environ. Microbiol.">
        <title>Genetic and functional properties of uncultivated thermophilic crenarchaeotes from a subsurface gold mine as revealed by analysis of genome fragments.</title>
        <authorList>
            <person name="Nunoura T."/>
            <person name="Hirayama H."/>
            <person name="Takami H."/>
            <person name="Oida H."/>
            <person name="Nishi S."/>
            <person name="Shimamura S."/>
            <person name="Suzuki Y."/>
            <person name="Inagaki F."/>
            <person name="Takai K."/>
            <person name="Nealson K.H."/>
            <person name="Horikoshi K."/>
        </authorList>
    </citation>
    <scope>NUCLEOTIDE SEQUENCE</scope>
</reference>
<dbReference type="AlphaFoldDB" id="H5SIT6"/>
<dbReference type="PANTHER" id="PTHR14226:SF29">
    <property type="entry name" value="NEUROPATHY TARGET ESTERASE SWS"/>
    <property type="match status" value="1"/>
</dbReference>
<name>H5SIT6_9BACT</name>
<gene>
    <name evidence="6" type="ORF">HGMM_F34F02C09</name>
</gene>